<dbReference type="GO" id="GO:0005737">
    <property type="term" value="C:cytoplasm"/>
    <property type="evidence" value="ECO:0007669"/>
    <property type="project" value="UniProtKB-SubCell"/>
</dbReference>
<dbReference type="InterPro" id="IPR018957">
    <property type="entry name" value="Znf_C3HC4_RING-type"/>
</dbReference>
<dbReference type="Gene3D" id="3.30.40.10">
    <property type="entry name" value="Zinc/RING finger domain, C3HC4 (zinc finger)"/>
    <property type="match status" value="1"/>
</dbReference>
<dbReference type="PROSITE" id="PS50089">
    <property type="entry name" value="ZF_RING_2"/>
    <property type="match status" value="1"/>
</dbReference>
<comment type="subcellular location">
    <subcellularLocation>
        <location evidence="1">Cytoplasm</location>
    </subcellularLocation>
</comment>
<evidence type="ECO:0000259" key="9">
    <source>
        <dbReference type="PROSITE" id="PS50089"/>
    </source>
</evidence>
<evidence type="ECO:0000256" key="2">
    <source>
        <dbReference type="ARBA" id="ARBA00022490"/>
    </source>
</evidence>
<dbReference type="PROSITE" id="PS00518">
    <property type="entry name" value="ZF_RING_1"/>
    <property type="match status" value="1"/>
</dbReference>
<accession>A0A1E3HW87</accession>
<feature type="compositionally biased region" description="Low complexity" evidence="8">
    <location>
        <begin position="665"/>
        <end position="691"/>
    </location>
</feature>
<evidence type="ECO:0000313" key="11">
    <source>
        <dbReference type="Proteomes" id="UP000094065"/>
    </source>
</evidence>
<feature type="compositionally biased region" description="Basic and acidic residues" evidence="8">
    <location>
        <begin position="733"/>
        <end position="743"/>
    </location>
</feature>
<evidence type="ECO:0000256" key="7">
    <source>
        <dbReference type="SAM" id="Coils"/>
    </source>
</evidence>
<protein>
    <recommendedName>
        <fullName evidence="9">RING-type domain-containing protein</fullName>
    </recommendedName>
</protein>
<evidence type="ECO:0000256" key="5">
    <source>
        <dbReference type="ARBA" id="ARBA00022833"/>
    </source>
</evidence>
<dbReference type="GeneID" id="30153989"/>
<reference evidence="10 11" key="1">
    <citation type="submission" date="2016-06" db="EMBL/GenBank/DDBJ databases">
        <title>Evolution of pathogenesis and genome organization in the Tremellales.</title>
        <authorList>
            <person name="Cuomo C."/>
            <person name="Litvintseva A."/>
            <person name="Heitman J."/>
            <person name="Chen Y."/>
            <person name="Sun S."/>
            <person name="Springer D."/>
            <person name="Dromer F."/>
            <person name="Young S."/>
            <person name="Zeng Q."/>
            <person name="Chapman S."/>
            <person name="Gujja S."/>
            <person name="Saif S."/>
            <person name="Birren B."/>
        </authorList>
    </citation>
    <scope>NUCLEOTIDE SEQUENCE [LARGE SCALE GENOMIC DNA]</scope>
    <source>
        <strain evidence="10 11">CBS 6039</strain>
    </source>
</reference>
<dbReference type="Pfam" id="PF00097">
    <property type="entry name" value="zf-C3HC4"/>
    <property type="match status" value="1"/>
</dbReference>
<dbReference type="GO" id="GO:0000976">
    <property type="term" value="F:transcription cis-regulatory region binding"/>
    <property type="evidence" value="ECO:0007669"/>
    <property type="project" value="TreeGrafter"/>
</dbReference>
<dbReference type="SUPFAM" id="SSF57850">
    <property type="entry name" value="RING/U-box"/>
    <property type="match status" value="1"/>
</dbReference>
<dbReference type="PANTHER" id="PTHR12983">
    <property type="entry name" value="RING FINGER 10 FAMILY MEMBER"/>
    <property type="match status" value="1"/>
</dbReference>
<feature type="compositionally biased region" description="Gly residues" evidence="8">
    <location>
        <begin position="38"/>
        <end position="47"/>
    </location>
</feature>
<evidence type="ECO:0000256" key="8">
    <source>
        <dbReference type="SAM" id="MobiDB-lite"/>
    </source>
</evidence>
<evidence type="ECO:0000256" key="1">
    <source>
        <dbReference type="ARBA" id="ARBA00004496"/>
    </source>
</evidence>
<feature type="domain" description="RING-type" evidence="9">
    <location>
        <begin position="163"/>
        <end position="205"/>
    </location>
</feature>
<organism evidence="10 11">
    <name type="scientific">Cryptococcus amylolentus CBS 6039</name>
    <dbReference type="NCBI Taxonomy" id="1295533"/>
    <lineage>
        <taxon>Eukaryota</taxon>
        <taxon>Fungi</taxon>
        <taxon>Dikarya</taxon>
        <taxon>Basidiomycota</taxon>
        <taxon>Agaricomycotina</taxon>
        <taxon>Tremellomycetes</taxon>
        <taxon>Tremellales</taxon>
        <taxon>Cryptococcaceae</taxon>
        <taxon>Cryptococcus</taxon>
    </lineage>
</organism>
<feature type="region of interest" description="Disordered" evidence="8">
    <location>
        <begin position="732"/>
        <end position="771"/>
    </location>
</feature>
<dbReference type="RefSeq" id="XP_018995001.1">
    <property type="nucleotide sequence ID" value="XM_019136332.1"/>
</dbReference>
<dbReference type="InterPro" id="IPR039739">
    <property type="entry name" value="MAG2/RNF10"/>
</dbReference>
<feature type="compositionally biased region" description="Pro residues" evidence="8">
    <location>
        <begin position="453"/>
        <end position="465"/>
    </location>
</feature>
<feature type="coiled-coil region" evidence="7">
    <location>
        <begin position="334"/>
        <end position="428"/>
    </location>
</feature>
<keyword evidence="4 6" id="KW-0863">Zinc-finger</keyword>
<dbReference type="CDD" id="cd16536">
    <property type="entry name" value="RING-HC_RNF10"/>
    <property type="match status" value="1"/>
</dbReference>
<evidence type="ECO:0000256" key="3">
    <source>
        <dbReference type="ARBA" id="ARBA00022723"/>
    </source>
</evidence>
<sequence>MPSHPHPRARTAQPNAPKSHDPSAWLGFSLPPRAPGLGAAGVPGSGVPGPPPRRSRRTEGWRGGPMSREKFLNASFKFMLKPTEVLSYGAHFADPDIPLHWPNILQILVPTFSALSVAQGYVSSSADATSAAFEGVPYELEESGEVTAERRRRIEEEKQGRQCPICLSKPVAGRMTKCGHIFCFPCILHFIQLSDIPKSAKCPICGDMVQTNMLKSVKYLDAEGMLGAEQDEDSLDAKRAGPVVHAPPPSGYEDSLREAKALDSTLDTSQPEASTSRHKLHMRLIQRPQMTTLALPSSPTWPSDAVPPHAAPWYFLPDIITYSRYMLATSDYMMHELSRELAELRREWDLLRGDELGRVFVRAAMDKVEGQMEKVKMELEADLAKRSERKGREAWAHAVGGERLERERKRARERKEQERIQREQEQEVGDVLVEFFASQQTSFDNSANIDIPPNLPVTPNPMPDVPPKKHKRRSQQPALPPPPTPPSQSYYFYQSSLGTNVFLHPLDIRILLAHFVTYSSFPPALTFNVQGWETATITEDLRKRSKYLSHLPVGTEVVFIETDLSALVSPATLSQFDQPLKARRQKRKDKVRKEDRAKARWEKVEKDRVAGEVLPSVRSVPSAFVPGGVVEDDQLEMVLQRSMREFEHDFPATAHQSYPQPGRQPSAVSSSPPTAGAPPWGTAQSASASASEDQRQRSFATALHRRYNPATRMDEEFDPAWEAFEALNIGGEEVPRDVRETERGGGQGAGRKKKKEKGKTLVLGGGGGRRA</sequence>
<dbReference type="GO" id="GO:0008270">
    <property type="term" value="F:zinc ion binding"/>
    <property type="evidence" value="ECO:0007669"/>
    <property type="project" value="UniProtKB-KW"/>
</dbReference>
<dbReference type="InterPro" id="IPR017907">
    <property type="entry name" value="Znf_RING_CS"/>
</dbReference>
<name>A0A1E3HW87_9TREE</name>
<dbReference type="InterPro" id="IPR013083">
    <property type="entry name" value="Znf_RING/FYVE/PHD"/>
</dbReference>
<dbReference type="PANTHER" id="PTHR12983:SF9">
    <property type="entry name" value="E3 UBIQUITIN-PROTEIN LIGASE RNF10"/>
    <property type="match status" value="1"/>
</dbReference>
<keyword evidence="11" id="KW-1185">Reference proteome</keyword>
<feature type="region of interest" description="Disordered" evidence="8">
    <location>
        <begin position="444"/>
        <end position="487"/>
    </location>
</feature>
<dbReference type="InterPro" id="IPR001841">
    <property type="entry name" value="Znf_RING"/>
</dbReference>
<feature type="compositionally biased region" description="Basic residues" evidence="8">
    <location>
        <begin position="581"/>
        <end position="590"/>
    </location>
</feature>
<keyword evidence="5" id="KW-0862">Zinc</keyword>
<dbReference type="EMBL" id="AWGJ01000004">
    <property type="protein sequence ID" value="ODN80435.1"/>
    <property type="molecule type" value="Genomic_DNA"/>
</dbReference>
<feature type="region of interest" description="Disordered" evidence="8">
    <location>
        <begin position="1"/>
        <end position="66"/>
    </location>
</feature>
<evidence type="ECO:0000256" key="6">
    <source>
        <dbReference type="PROSITE-ProRule" id="PRU00175"/>
    </source>
</evidence>
<feature type="region of interest" description="Disordered" evidence="8">
    <location>
        <begin position="233"/>
        <end position="254"/>
    </location>
</feature>
<gene>
    <name evidence="10" type="ORF">L202_02680</name>
</gene>
<dbReference type="SMART" id="SM00184">
    <property type="entry name" value="RING"/>
    <property type="match status" value="1"/>
</dbReference>
<keyword evidence="3" id="KW-0479">Metal-binding</keyword>
<keyword evidence="7" id="KW-0175">Coiled coil</keyword>
<dbReference type="Proteomes" id="UP000094065">
    <property type="component" value="Unassembled WGS sequence"/>
</dbReference>
<evidence type="ECO:0000256" key="4">
    <source>
        <dbReference type="ARBA" id="ARBA00022771"/>
    </source>
</evidence>
<dbReference type="OrthoDB" id="302966at2759"/>
<keyword evidence="2" id="KW-0963">Cytoplasm</keyword>
<feature type="region of interest" description="Disordered" evidence="8">
    <location>
        <begin position="579"/>
        <end position="600"/>
    </location>
</feature>
<dbReference type="GO" id="GO:0045944">
    <property type="term" value="P:positive regulation of transcription by RNA polymerase II"/>
    <property type="evidence" value="ECO:0007669"/>
    <property type="project" value="TreeGrafter"/>
</dbReference>
<dbReference type="AlphaFoldDB" id="A0A1E3HW87"/>
<feature type="region of interest" description="Disordered" evidence="8">
    <location>
        <begin position="653"/>
        <end position="698"/>
    </location>
</feature>
<feature type="compositionally biased region" description="Basic and acidic residues" evidence="8">
    <location>
        <begin position="591"/>
        <end position="600"/>
    </location>
</feature>
<comment type="caution">
    <text evidence="10">The sequence shown here is derived from an EMBL/GenBank/DDBJ whole genome shotgun (WGS) entry which is preliminary data.</text>
</comment>
<proteinExistence type="predicted"/>
<evidence type="ECO:0000313" key="10">
    <source>
        <dbReference type="EMBL" id="ODN80435.1"/>
    </source>
</evidence>